<protein>
    <recommendedName>
        <fullName evidence="2">Reverse transcriptase domain-containing protein</fullName>
    </recommendedName>
</protein>
<sequence length="206" mass="23327">MHEARVMYEKRLVNDFTTKKDPGIYRYIWSLSGKPPLPSVDHFNSNKADSPLSIANLFNQFFHLVYNTSSSSSIDPPSSFPDISICNIDISMQDIFDALTSIQVDKAMGGDGIPPIILKGAATAILEPLQHIFQLCVKHSTLPKEWRDHYITPIFKTGDRSLVSNYRPISLLSSVSKLFEKLVFDKLFYFLIDTSISNSQFVFIKN</sequence>
<dbReference type="InParanoid" id="A0A1X7VUC2"/>
<reference evidence="1" key="1">
    <citation type="submission" date="2017-05" db="UniProtKB">
        <authorList>
            <consortium name="EnsemblMetazoa"/>
        </authorList>
    </citation>
    <scope>IDENTIFICATION</scope>
</reference>
<dbReference type="EnsemblMetazoa" id="Aqu2.1.43008_001">
    <property type="protein sequence ID" value="Aqu2.1.43008_001"/>
    <property type="gene ID" value="Aqu2.1.43008"/>
</dbReference>
<dbReference type="AlphaFoldDB" id="A0A1X7VUC2"/>
<evidence type="ECO:0008006" key="2">
    <source>
        <dbReference type="Google" id="ProtNLM"/>
    </source>
</evidence>
<name>A0A1X7VUC2_AMPQE</name>
<dbReference type="OMA" id="NIDISMQ"/>
<dbReference type="PANTHER" id="PTHR47510:SF3">
    <property type="entry name" value="ENDO_EXONUCLEASE_PHOSPHATASE DOMAIN-CONTAINING PROTEIN"/>
    <property type="match status" value="1"/>
</dbReference>
<evidence type="ECO:0000313" key="1">
    <source>
        <dbReference type="EnsemblMetazoa" id="Aqu2.1.43008_001"/>
    </source>
</evidence>
<dbReference type="eggNOG" id="KOG1075">
    <property type="taxonomic scope" value="Eukaryota"/>
</dbReference>
<organism evidence="1">
    <name type="scientific">Amphimedon queenslandica</name>
    <name type="common">Sponge</name>
    <dbReference type="NCBI Taxonomy" id="400682"/>
    <lineage>
        <taxon>Eukaryota</taxon>
        <taxon>Metazoa</taxon>
        <taxon>Porifera</taxon>
        <taxon>Demospongiae</taxon>
        <taxon>Heteroscleromorpha</taxon>
        <taxon>Haplosclerida</taxon>
        <taxon>Niphatidae</taxon>
        <taxon>Amphimedon</taxon>
    </lineage>
</organism>
<accession>A0A1X7VUC2</accession>
<dbReference type="PANTHER" id="PTHR47510">
    <property type="entry name" value="REVERSE TRANSCRIPTASE DOMAIN-CONTAINING PROTEIN"/>
    <property type="match status" value="1"/>
</dbReference>
<proteinExistence type="predicted"/>